<comment type="caution">
    <text evidence="2">The sequence shown here is derived from an EMBL/GenBank/DDBJ whole genome shotgun (WGS) entry which is preliminary data.</text>
</comment>
<evidence type="ECO:0000313" key="3">
    <source>
        <dbReference type="Proteomes" id="UP001321760"/>
    </source>
</evidence>
<name>A0AAV9G7C3_9PEZI</name>
<proteinExistence type="predicted"/>
<dbReference type="Proteomes" id="UP001321760">
    <property type="component" value="Unassembled WGS sequence"/>
</dbReference>
<organism evidence="2 3">
    <name type="scientific">Podospora aff. communis PSN243</name>
    <dbReference type="NCBI Taxonomy" id="3040156"/>
    <lineage>
        <taxon>Eukaryota</taxon>
        <taxon>Fungi</taxon>
        <taxon>Dikarya</taxon>
        <taxon>Ascomycota</taxon>
        <taxon>Pezizomycotina</taxon>
        <taxon>Sordariomycetes</taxon>
        <taxon>Sordariomycetidae</taxon>
        <taxon>Sordariales</taxon>
        <taxon>Podosporaceae</taxon>
        <taxon>Podospora</taxon>
    </lineage>
</organism>
<dbReference type="Pfam" id="PF06985">
    <property type="entry name" value="HET"/>
    <property type="match status" value="1"/>
</dbReference>
<dbReference type="AlphaFoldDB" id="A0AAV9G7C3"/>
<dbReference type="InterPro" id="IPR052895">
    <property type="entry name" value="HetReg/Transcr_Mod"/>
</dbReference>
<evidence type="ECO:0000259" key="1">
    <source>
        <dbReference type="Pfam" id="PF06985"/>
    </source>
</evidence>
<accession>A0AAV9G7C3</accession>
<feature type="non-terminal residue" evidence="2">
    <location>
        <position position="1"/>
    </location>
</feature>
<dbReference type="PANTHER" id="PTHR24148:SF64">
    <property type="entry name" value="HETEROKARYON INCOMPATIBILITY DOMAIN-CONTAINING PROTEIN"/>
    <property type="match status" value="1"/>
</dbReference>
<reference evidence="2" key="1">
    <citation type="journal article" date="2023" name="Mol. Phylogenet. Evol.">
        <title>Genome-scale phylogeny and comparative genomics of the fungal order Sordariales.</title>
        <authorList>
            <person name="Hensen N."/>
            <person name="Bonometti L."/>
            <person name="Westerberg I."/>
            <person name="Brannstrom I.O."/>
            <person name="Guillou S."/>
            <person name="Cros-Aarteil S."/>
            <person name="Calhoun S."/>
            <person name="Haridas S."/>
            <person name="Kuo A."/>
            <person name="Mondo S."/>
            <person name="Pangilinan J."/>
            <person name="Riley R."/>
            <person name="LaButti K."/>
            <person name="Andreopoulos B."/>
            <person name="Lipzen A."/>
            <person name="Chen C."/>
            <person name="Yan M."/>
            <person name="Daum C."/>
            <person name="Ng V."/>
            <person name="Clum A."/>
            <person name="Steindorff A."/>
            <person name="Ohm R.A."/>
            <person name="Martin F."/>
            <person name="Silar P."/>
            <person name="Natvig D.O."/>
            <person name="Lalanne C."/>
            <person name="Gautier V."/>
            <person name="Ament-Velasquez S.L."/>
            <person name="Kruys A."/>
            <person name="Hutchinson M.I."/>
            <person name="Powell A.J."/>
            <person name="Barry K."/>
            <person name="Miller A.N."/>
            <person name="Grigoriev I.V."/>
            <person name="Debuchy R."/>
            <person name="Gladieux P."/>
            <person name="Hiltunen Thoren M."/>
            <person name="Johannesson H."/>
        </authorList>
    </citation>
    <scope>NUCLEOTIDE SEQUENCE</scope>
    <source>
        <strain evidence="2">PSN243</strain>
    </source>
</reference>
<sequence>IRLATLHAGKWDDPIECTLTRYDLNQAPEYSALSYVWGSAKVMDQISLNGVEWDVTINLANALRFLRCPNKLVRIWVDA</sequence>
<dbReference type="InterPro" id="IPR010730">
    <property type="entry name" value="HET"/>
</dbReference>
<evidence type="ECO:0000313" key="2">
    <source>
        <dbReference type="EMBL" id="KAK4443446.1"/>
    </source>
</evidence>
<reference evidence="2" key="2">
    <citation type="submission" date="2023-05" db="EMBL/GenBank/DDBJ databases">
        <authorList>
            <consortium name="Lawrence Berkeley National Laboratory"/>
            <person name="Steindorff A."/>
            <person name="Hensen N."/>
            <person name="Bonometti L."/>
            <person name="Westerberg I."/>
            <person name="Brannstrom I.O."/>
            <person name="Guillou S."/>
            <person name="Cros-Aarteil S."/>
            <person name="Calhoun S."/>
            <person name="Haridas S."/>
            <person name="Kuo A."/>
            <person name="Mondo S."/>
            <person name="Pangilinan J."/>
            <person name="Riley R."/>
            <person name="Labutti K."/>
            <person name="Andreopoulos B."/>
            <person name="Lipzen A."/>
            <person name="Chen C."/>
            <person name="Yanf M."/>
            <person name="Daum C."/>
            <person name="Ng V."/>
            <person name="Clum A."/>
            <person name="Ohm R."/>
            <person name="Martin F."/>
            <person name="Silar P."/>
            <person name="Natvig D."/>
            <person name="Lalanne C."/>
            <person name="Gautier V."/>
            <person name="Ament-Velasquez S.L."/>
            <person name="Kruys A."/>
            <person name="Hutchinson M.I."/>
            <person name="Powell A.J."/>
            <person name="Barry K."/>
            <person name="Miller A.N."/>
            <person name="Grigoriev I.V."/>
            <person name="Debuchy R."/>
            <person name="Gladieux P."/>
            <person name="Thoren M.H."/>
            <person name="Johannesson H."/>
        </authorList>
    </citation>
    <scope>NUCLEOTIDE SEQUENCE</scope>
    <source>
        <strain evidence="2">PSN243</strain>
    </source>
</reference>
<feature type="non-terminal residue" evidence="2">
    <location>
        <position position="79"/>
    </location>
</feature>
<keyword evidence="3" id="KW-1185">Reference proteome</keyword>
<dbReference type="PANTHER" id="PTHR24148">
    <property type="entry name" value="ANKYRIN REPEAT DOMAIN-CONTAINING PROTEIN 39 HOMOLOG-RELATED"/>
    <property type="match status" value="1"/>
</dbReference>
<gene>
    <name evidence="2" type="ORF">QBC34DRAFT_272408</name>
</gene>
<feature type="domain" description="Heterokaryon incompatibility" evidence="1">
    <location>
        <begin position="30"/>
        <end position="79"/>
    </location>
</feature>
<dbReference type="EMBL" id="MU865993">
    <property type="protein sequence ID" value="KAK4443446.1"/>
    <property type="molecule type" value="Genomic_DNA"/>
</dbReference>
<protein>
    <recommendedName>
        <fullName evidence="1">Heterokaryon incompatibility domain-containing protein</fullName>
    </recommendedName>
</protein>